<protein>
    <recommendedName>
        <fullName evidence="5">Nitroreductase family deazaflavin-dependent oxidoreductase</fullName>
    </recommendedName>
</protein>
<dbReference type="EMBL" id="BMEA01000001">
    <property type="protein sequence ID" value="GGB66162.1"/>
    <property type="molecule type" value="Genomic_DNA"/>
</dbReference>
<evidence type="ECO:0000313" key="4">
    <source>
        <dbReference type="Proteomes" id="UP000628079"/>
    </source>
</evidence>
<evidence type="ECO:0000256" key="1">
    <source>
        <dbReference type="ARBA" id="ARBA00008710"/>
    </source>
</evidence>
<dbReference type="InterPro" id="IPR012349">
    <property type="entry name" value="Split_barrel_FMN-bd"/>
</dbReference>
<dbReference type="PANTHER" id="PTHR39428:SF1">
    <property type="entry name" value="F420H(2)-DEPENDENT QUINONE REDUCTASE RV1261C"/>
    <property type="match status" value="1"/>
</dbReference>
<proteinExistence type="inferred from homology"/>
<sequence>MREGVPMSDVSLTTALGYAHSPGNLVQRGLRRLAGSRHGAAALSRTLRHADGLVSRRTEGRHSAASLATGLSVLTLTTTGRRSGARRTSHLIATPFGDDLALLGTNFGQSTTPAWALNLEAHPECTVAYGDRELPALARAATPVEADEVFDLASRFYVGYAHYRKRIGDSRRIRVFVLSSRPHSSDAAQ</sequence>
<dbReference type="Pfam" id="PF04075">
    <property type="entry name" value="F420H2_quin_red"/>
    <property type="match status" value="1"/>
</dbReference>
<dbReference type="InterPro" id="IPR004378">
    <property type="entry name" value="F420H2_quin_Rdtase"/>
</dbReference>
<gene>
    <name evidence="3" type="ORF">GCM10011314_01690</name>
</gene>
<dbReference type="GO" id="GO:0016491">
    <property type="term" value="F:oxidoreductase activity"/>
    <property type="evidence" value="ECO:0007669"/>
    <property type="project" value="InterPro"/>
</dbReference>
<dbReference type="Gene3D" id="2.30.110.10">
    <property type="entry name" value="Electron Transport, Fmn-binding Protein, Chain A"/>
    <property type="match status" value="1"/>
</dbReference>
<reference evidence="3" key="1">
    <citation type="journal article" date="2014" name="Int. J. Syst. Evol. Microbiol.">
        <title>Complete genome sequence of Corynebacterium casei LMG S-19264T (=DSM 44701T), isolated from a smear-ripened cheese.</title>
        <authorList>
            <consortium name="US DOE Joint Genome Institute (JGI-PGF)"/>
            <person name="Walter F."/>
            <person name="Albersmeier A."/>
            <person name="Kalinowski J."/>
            <person name="Ruckert C."/>
        </authorList>
    </citation>
    <scope>NUCLEOTIDE SEQUENCE</scope>
    <source>
        <strain evidence="3">CGMCC 1.10749</strain>
    </source>
</reference>
<organism evidence="3 4">
    <name type="scientific">Knoellia flava</name>
    <dbReference type="NCBI Taxonomy" id="913969"/>
    <lineage>
        <taxon>Bacteria</taxon>
        <taxon>Bacillati</taxon>
        <taxon>Actinomycetota</taxon>
        <taxon>Actinomycetes</taxon>
        <taxon>Micrococcales</taxon>
        <taxon>Intrasporangiaceae</taxon>
        <taxon>Knoellia</taxon>
    </lineage>
</organism>
<reference evidence="3" key="2">
    <citation type="submission" date="2020-09" db="EMBL/GenBank/DDBJ databases">
        <authorList>
            <person name="Sun Q."/>
            <person name="Zhou Y."/>
        </authorList>
    </citation>
    <scope>NUCLEOTIDE SEQUENCE</scope>
    <source>
        <strain evidence="3">CGMCC 1.10749</strain>
    </source>
</reference>
<evidence type="ECO:0000313" key="3">
    <source>
        <dbReference type="EMBL" id="GGB66162.1"/>
    </source>
</evidence>
<comment type="similarity">
    <text evidence="1">Belongs to the F420H(2)-dependent quinone reductase family.</text>
</comment>
<dbReference type="AlphaFoldDB" id="A0A8H9KP17"/>
<accession>A0A8H9KP17</accession>
<evidence type="ECO:0000256" key="2">
    <source>
        <dbReference type="ARBA" id="ARBA00049106"/>
    </source>
</evidence>
<comment type="caution">
    <text evidence="3">The sequence shown here is derived from an EMBL/GenBank/DDBJ whole genome shotgun (WGS) entry which is preliminary data.</text>
</comment>
<name>A0A8H9KP17_9MICO</name>
<comment type="catalytic activity">
    <reaction evidence="2">
        <text>oxidized coenzyme F420-(gamma-L-Glu)(n) + a quinol + H(+) = reduced coenzyme F420-(gamma-L-Glu)(n) + a quinone</text>
        <dbReference type="Rhea" id="RHEA:39663"/>
        <dbReference type="Rhea" id="RHEA-COMP:12939"/>
        <dbReference type="Rhea" id="RHEA-COMP:14378"/>
        <dbReference type="ChEBI" id="CHEBI:15378"/>
        <dbReference type="ChEBI" id="CHEBI:24646"/>
        <dbReference type="ChEBI" id="CHEBI:132124"/>
        <dbReference type="ChEBI" id="CHEBI:133980"/>
        <dbReference type="ChEBI" id="CHEBI:139511"/>
    </reaction>
</comment>
<dbReference type="PANTHER" id="PTHR39428">
    <property type="entry name" value="F420H(2)-DEPENDENT QUINONE REDUCTASE RV1261C"/>
    <property type="match status" value="1"/>
</dbReference>
<evidence type="ECO:0008006" key="5">
    <source>
        <dbReference type="Google" id="ProtNLM"/>
    </source>
</evidence>
<dbReference type="NCBIfam" id="TIGR00026">
    <property type="entry name" value="hi_GC_TIGR00026"/>
    <property type="match status" value="1"/>
</dbReference>
<dbReference type="Proteomes" id="UP000628079">
    <property type="component" value="Unassembled WGS sequence"/>
</dbReference>